<evidence type="ECO:0000313" key="3">
    <source>
        <dbReference type="Proteomes" id="UP000218767"/>
    </source>
</evidence>
<organism evidence="2 3">
    <name type="scientific">SAR86 cluster bacterium</name>
    <dbReference type="NCBI Taxonomy" id="2030880"/>
    <lineage>
        <taxon>Bacteria</taxon>
        <taxon>Pseudomonadati</taxon>
        <taxon>Pseudomonadota</taxon>
        <taxon>Gammaproteobacteria</taxon>
        <taxon>SAR86 cluster</taxon>
    </lineage>
</organism>
<protein>
    <submittedName>
        <fullName evidence="2">Uncharacterized protein</fullName>
    </submittedName>
</protein>
<dbReference type="EMBL" id="NVUL01000020">
    <property type="protein sequence ID" value="PCI79182.1"/>
    <property type="molecule type" value="Genomic_DNA"/>
</dbReference>
<reference evidence="3" key="1">
    <citation type="submission" date="2017-08" db="EMBL/GenBank/DDBJ databases">
        <title>A dynamic microbial community with high functional redundancy inhabits the cold, oxic subseafloor aquifer.</title>
        <authorList>
            <person name="Tully B.J."/>
            <person name="Wheat C.G."/>
            <person name="Glazer B.T."/>
            <person name="Huber J.A."/>
        </authorList>
    </citation>
    <scope>NUCLEOTIDE SEQUENCE [LARGE SCALE GENOMIC DNA]</scope>
</reference>
<dbReference type="Proteomes" id="UP000218767">
    <property type="component" value="Unassembled WGS sequence"/>
</dbReference>
<evidence type="ECO:0000313" key="2">
    <source>
        <dbReference type="EMBL" id="PCI79182.1"/>
    </source>
</evidence>
<keyword evidence="1" id="KW-0732">Signal</keyword>
<name>A0A2A4X936_9GAMM</name>
<accession>A0A2A4X936</accession>
<dbReference type="AlphaFoldDB" id="A0A2A4X936"/>
<proteinExistence type="predicted"/>
<evidence type="ECO:0000256" key="1">
    <source>
        <dbReference type="SAM" id="SignalP"/>
    </source>
</evidence>
<feature type="signal peptide" evidence="1">
    <location>
        <begin position="1"/>
        <end position="29"/>
    </location>
</feature>
<feature type="chain" id="PRO_5012269311" evidence="1">
    <location>
        <begin position="30"/>
        <end position="198"/>
    </location>
</feature>
<gene>
    <name evidence="2" type="ORF">COB20_05200</name>
</gene>
<comment type="caution">
    <text evidence="2">The sequence shown here is derived from an EMBL/GenBank/DDBJ whole genome shotgun (WGS) entry which is preliminary data.</text>
</comment>
<sequence>MTVINQFKDLRKVMIAMLGYIAFSSTAFSAEAANQTATQETEGSNRSEIRDIEEITVSIPRSFYSFRFQLKIAKEKLYSTYNDANEDDDNDVNCRKSDWTQTRINELICWPVFFEKIVAENAQDATMGLDILLTVPQHRRNADREFVALRENIQKVAFENPSVAKALVEFDVLEKTYLQRRAECMEKPAFLFIFRRCP</sequence>